<organism evidence="2 3">
    <name type="scientific">Petrolisthes cinctipes</name>
    <name type="common">Flat porcelain crab</name>
    <dbReference type="NCBI Taxonomy" id="88211"/>
    <lineage>
        <taxon>Eukaryota</taxon>
        <taxon>Metazoa</taxon>
        <taxon>Ecdysozoa</taxon>
        <taxon>Arthropoda</taxon>
        <taxon>Crustacea</taxon>
        <taxon>Multicrustacea</taxon>
        <taxon>Malacostraca</taxon>
        <taxon>Eumalacostraca</taxon>
        <taxon>Eucarida</taxon>
        <taxon>Decapoda</taxon>
        <taxon>Pleocyemata</taxon>
        <taxon>Anomura</taxon>
        <taxon>Galatheoidea</taxon>
        <taxon>Porcellanidae</taxon>
        <taxon>Petrolisthes</taxon>
    </lineage>
</organism>
<evidence type="ECO:0000313" key="3">
    <source>
        <dbReference type="Proteomes" id="UP001286313"/>
    </source>
</evidence>
<dbReference type="AlphaFoldDB" id="A0AAE1BEE1"/>
<reference evidence="2" key="1">
    <citation type="submission" date="2023-10" db="EMBL/GenBank/DDBJ databases">
        <title>Genome assemblies of two species of porcelain crab, Petrolisthes cinctipes and Petrolisthes manimaculis (Anomura: Porcellanidae).</title>
        <authorList>
            <person name="Angst P."/>
        </authorList>
    </citation>
    <scope>NUCLEOTIDE SEQUENCE</scope>
    <source>
        <strain evidence="2">PB745_01</strain>
        <tissue evidence="2">Gill</tissue>
    </source>
</reference>
<name>A0AAE1BEE1_PETCI</name>
<sequence>MDKWWLVGFVGRKAGNFVVASGQKPTKVQSRHYNFSMTLHPVGRTSLPSSVSPLPDMTTHGGSAQPTRCPAGCQSATPSSSGGSHHGPRMNPGWTNPRLILQEAT</sequence>
<comment type="caution">
    <text evidence="2">The sequence shown here is derived from an EMBL/GenBank/DDBJ whole genome shotgun (WGS) entry which is preliminary data.</text>
</comment>
<evidence type="ECO:0000313" key="2">
    <source>
        <dbReference type="EMBL" id="KAK3849097.1"/>
    </source>
</evidence>
<proteinExistence type="predicted"/>
<dbReference type="EMBL" id="JAWQEG010009140">
    <property type="protein sequence ID" value="KAK3849097.1"/>
    <property type="molecule type" value="Genomic_DNA"/>
</dbReference>
<evidence type="ECO:0000256" key="1">
    <source>
        <dbReference type="SAM" id="MobiDB-lite"/>
    </source>
</evidence>
<gene>
    <name evidence="2" type="ORF">Pcinc_044135</name>
</gene>
<keyword evidence="3" id="KW-1185">Reference proteome</keyword>
<protein>
    <submittedName>
        <fullName evidence="2">Uncharacterized protein</fullName>
    </submittedName>
</protein>
<dbReference type="Proteomes" id="UP001286313">
    <property type="component" value="Unassembled WGS sequence"/>
</dbReference>
<accession>A0AAE1BEE1</accession>
<feature type="region of interest" description="Disordered" evidence="1">
    <location>
        <begin position="44"/>
        <end position="105"/>
    </location>
</feature>